<dbReference type="EMBL" id="CM018033">
    <property type="protein sequence ID" value="KAA8544749.1"/>
    <property type="molecule type" value="Genomic_DNA"/>
</dbReference>
<reference evidence="1 2" key="1">
    <citation type="submission" date="2019-09" db="EMBL/GenBank/DDBJ databases">
        <title>A chromosome-level genome assembly of the Chinese tupelo Nyssa sinensis.</title>
        <authorList>
            <person name="Yang X."/>
            <person name="Kang M."/>
            <person name="Yang Y."/>
            <person name="Xiong H."/>
            <person name="Wang M."/>
            <person name="Zhang Z."/>
            <person name="Wang Z."/>
            <person name="Wu H."/>
            <person name="Ma T."/>
            <person name="Liu J."/>
            <person name="Xi Z."/>
        </authorList>
    </citation>
    <scope>NUCLEOTIDE SEQUENCE [LARGE SCALE GENOMIC DNA]</scope>
    <source>
        <strain evidence="1">J267</strain>
        <tissue evidence="1">Leaf</tissue>
    </source>
</reference>
<name>A0A5J5BPG2_9ASTE</name>
<organism evidence="1 2">
    <name type="scientific">Nyssa sinensis</name>
    <dbReference type="NCBI Taxonomy" id="561372"/>
    <lineage>
        <taxon>Eukaryota</taxon>
        <taxon>Viridiplantae</taxon>
        <taxon>Streptophyta</taxon>
        <taxon>Embryophyta</taxon>
        <taxon>Tracheophyta</taxon>
        <taxon>Spermatophyta</taxon>
        <taxon>Magnoliopsida</taxon>
        <taxon>eudicotyledons</taxon>
        <taxon>Gunneridae</taxon>
        <taxon>Pentapetalae</taxon>
        <taxon>asterids</taxon>
        <taxon>Cornales</taxon>
        <taxon>Nyssaceae</taxon>
        <taxon>Nyssa</taxon>
    </lineage>
</organism>
<evidence type="ECO:0000313" key="1">
    <source>
        <dbReference type="EMBL" id="KAA8544749.1"/>
    </source>
</evidence>
<evidence type="ECO:0000313" key="2">
    <source>
        <dbReference type="Proteomes" id="UP000325577"/>
    </source>
</evidence>
<dbReference type="AlphaFoldDB" id="A0A5J5BPG2"/>
<gene>
    <name evidence="1" type="ORF">F0562_019547</name>
</gene>
<dbReference type="Proteomes" id="UP000325577">
    <property type="component" value="Linkage Group LG10"/>
</dbReference>
<sequence>MGVIIGLTNPDPPDKQTQLAQTSIHICDDCFWEFQFPISLGRIINFLGRLLKLGEFSERATDLRNESAHCLFQNPWLRTKILCSGKTVLC</sequence>
<proteinExistence type="predicted"/>
<protein>
    <submittedName>
        <fullName evidence="1">Uncharacterized protein</fullName>
    </submittedName>
</protein>
<keyword evidence="2" id="KW-1185">Reference proteome</keyword>
<accession>A0A5J5BPG2</accession>